<protein>
    <submittedName>
        <fullName evidence="1">Uncharacterized protein</fullName>
    </submittedName>
</protein>
<organism evidence="1 2">
    <name type="scientific">Linderina macrospora</name>
    <dbReference type="NCBI Taxonomy" id="4868"/>
    <lineage>
        <taxon>Eukaryota</taxon>
        <taxon>Fungi</taxon>
        <taxon>Fungi incertae sedis</taxon>
        <taxon>Zoopagomycota</taxon>
        <taxon>Kickxellomycotina</taxon>
        <taxon>Kickxellomycetes</taxon>
        <taxon>Kickxellales</taxon>
        <taxon>Kickxellaceae</taxon>
        <taxon>Linderina</taxon>
    </lineage>
</organism>
<dbReference type="Proteomes" id="UP001150603">
    <property type="component" value="Unassembled WGS sequence"/>
</dbReference>
<feature type="non-terminal residue" evidence="1">
    <location>
        <position position="253"/>
    </location>
</feature>
<gene>
    <name evidence="1" type="ORF">FBU59_007304</name>
</gene>
<accession>A0ACC1IXJ3</accession>
<evidence type="ECO:0000313" key="2">
    <source>
        <dbReference type="Proteomes" id="UP001150603"/>
    </source>
</evidence>
<sequence>MSSKEYSIRQILGRRISLRDGVWYLIDWENFDLTDSTWLCDNEECNISPVAIEEFERKCTELREQRARDPTIKDIDIYENEGIATLIGDGYSMFAAGDSVFKDREQPEDFSFHGNAMTEAAQNNQQDNNRIVAVATHGWNRMKSPSTVAPKHVPKDLSITGICGRLVDTAGGEYYLTRWNDGAITWEHPPAFDRAQDVLERYELAQYARERKVLCDSLRKPQMSYSRSTPRRRIGSLESNRGRGKTKKLLSQI</sequence>
<comment type="caution">
    <text evidence="1">The sequence shown here is derived from an EMBL/GenBank/DDBJ whole genome shotgun (WGS) entry which is preliminary data.</text>
</comment>
<keyword evidence="2" id="KW-1185">Reference proteome</keyword>
<reference evidence="1" key="1">
    <citation type="submission" date="2022-07" db="EMBL/GenBank/DDBJ databases">
        <title>Phylogenomic reconstructions and comparative analyses of Kickxellomycotina fungi.</title>
        <authorList>
            <person name="Reynolds N.K."/>
            <person name="Stajich J.E."/>
            <person name="Barry K."/>
            <person name="Grigoriev I.V."/>
            <person name="Crous P."/>
            <person name="Smith M.E."/>
        </authorList>
    </citation>
    <scope>NUCLEOTIDE SEQUENCE</scope>
    <source>
        <strain evidence="1">NRRL 5244</strain>
    </source>
</reference>
<name>A0ACC1IXJ3_9FUNG</name>
<proteinExistence type="predicted"/>
<evidence type="ECO:0000313" key="1">
    <source>
        <dbReference type="EMBL" id="KAJ1926558.1"/>
    </source>
</evidence>
<dbReference type="EMBL" id="JANBPW010006926">
    <property type="protein sequence ID" value="KAJ1926558.1"/>
    <property type="molecule type" value="Genomic_DNA"/>
</dbReference>